<feature type="compositionally biased region" description="Low complexity" evidence="1">
    <location>
        <begin position="39"/>
        <end position="49"/>
    </location>
</feature>
<dbReference type="InterPro" id="IPR002372">
    <property type="entry name" value="PQQ_rpt_dom"/>
</dbReference>
<accession>A0ABD6DJZ3</accession>
<dbReference type="RefSeq" id="WP_256398790.1">
    <property type="nucleotide sequence ID" value="NZ_JANHJR010000001.1"/>
</dbReference>
<dbReference type="Proteomes" id="UP001597034">
    <property type="component" value="Unassembled WGS sequence"/>
</dbReference>
<dbReference type="PANTHER" id="PTHR34512:SF30">
    <property type="entry name" value="OUTER MEMBRANE PROTEIN ASSEMBLY FACTOR BAMB"/>
    <property type="match status" value="1"/>
</dbReference>
<dbReference type="InterPro" id="IPR011047">
    <property type="entry name" value="Quinoprotein_ADH-like_sf"/>
</dbReference>
<dbReference type="Gene3D" id="2.40.10.480">
    <property type="match status" value="1"/>
</dbReference>
<evidence type="ECO:0000313" key="4">
    <source>
        <dbReference type="Proteomes" id="UP001597034"/>
    </source>
</evidence>
<feature type="region of interest" description="Disordered" evidence="1">
    <location>
        <begin position="18"/>
        <end position="61"/>
    </location>
</feature>
<proteinExistence type="predicted"/>
<dbReference type="Gene3D" id="2.130.10.10">
    <property type="entry name" value="YVTN repeat-like/Quinoprotein amine dehydrogenase"/>
    <property type="match status" value="1"/>
</dbReference>
<dbReference type="InterPro" id="IPR018391">
    <property type="entry name" value="PQQ_b-propeller_rpt"/>
</dbReference>
<dbReference type="SUPFAM" id="SSF50998">
    <property type="entry name" value="Quinoprotein alcohol dehydrogenase-like"/>
    <property type="match status" value="1"/>
</dbReference>
<dbReference type="PROSITE" id="PS51257">
    <property type="entry name" value="PROKAR_LIPOPROTEIN"/>
    <property type="match status" value="1"/>
</dbReference>
<dbReference type="InterPro" id="IPR015943">
    <property type="entry name" value="WD40/YVTN_repeat-like_dom_sf"/>
</dbReference>
<protein>
    <submittedName>
        <fullName evidence="3">PQQ-binding-like beta-propeller repeat protein</fullName>
    </submittedName>
</protein>
<dbReference type="PANTHER" id="PTHR34512">
    <property type="entry name" value="CELL SURFACE PROTEIN"/>
    <property type="match status" value="1"/>
</dbReference>
<reference evidence="3 4" key="1">
    <citation type="journal article" date="2019" name="Int. J. Syst. Evol. Microbiol.">
        <title>The Global Catalogue of Microorganisms (GCM) 10K type strain sequencing project: providing services to taxonomists for standard genome sequencing and annotation.</title>
        <authorList>
            <consortium name="The Broad Institute Genomics Platform"/>
            <consortium name="The Broad Institute Genome Sequencing Center for Infectious Disease"/>
            <person name="Wu L."/>
            <person name="Ma J."/>
        </authorList>
    </citation>
    <scope>NUCLEOTIDE SEQUENCE [LARGE SCALE GENOMIC DNA]</scope>
    <source>
        <strain evidence="3 4">CGMCC 1.10390</strain>
    </source>
</reference>
<comment type="caution">
    <text evidence="3">The sequence shown here is derived from an EMBL/GenBank/DDBJ whole genome shotgun (WGS) entry which is preliminary data.</text>
</comment>
<feature type="domain" description="Pyrrolo-quinoline quinone repeat" evidence="2">
    <location>
        <begin position="199"/>
        <end position="327"/>
    </location>
</feature>
<dbReference type="SMART" id="SM00564">
    <property type="entry name" value="PQQ"/>
    <property type="match status" value="5"/>
</dbReference>
<organism evidence="3 4">
    <name type="scientific">Haloarchaeobius litoreus</name>
    <dbReference type="NCBI Taxonomy" id="755306"/>
    <lineage>
        <taxon>Archaea</taxon>
        <taxon>Methanobacteriati</taxon>
        <taxon>Methanobacteriota</taxon>
        <taxon>Stenosarchaea group</taxon>
        <taxon>Halobacteria</taxon>
        <taxon>Halobacteriales</taxon>
        <taxon>Halorubellaceae</taxon>
        <taxon>Haloarchaeobius</taxon>
    </lineage>
</organism>
<name>A0ABD6DJZ3_9EURY</name>
<dbReference type="EMBL" id="JBHUDO010000002">
    <property type="protein sequence ID" value="MFD1645695.1"/>
    <property type="molecule type" value="Genomic_DNA"/>
</dbReference>
<dbReference type="PROSITE" id="PS51318">
    <property type="entry name" value="TAT"/>
    <property type="match status" value="1"/>
</dbReference>
<gene>
    <name evidence="3" type="ORF">ACFSBL_08380</name>
</gene>
<keyword evidence="4" id="KW-1185">Reference proteome</keyword>
<sequence>MTPSRRRVLVATASAVTAGLAGCTTDATPADRRTDDTETATPTETQAPDDGGDGPTDTPEVRWTASVGEATTNAPLVRDGTVFLGSDGGGGIDSGDESGHHLSALATADGSEQWAFETDKPVGGRPTVTDDGVYVTGGYDRGTAGVDYEVFALDRDGSGRWRFTDDALSAWYTVCGVVDGTVFVGSNDDAIGPGAYSAGVDTADGSTRWTREIGDATDGLPLDDHCLLSSATGLHAITTDGTVEWTFEGTDPLNLFGAVPFLAGGCVVVEADGVVALDPATGTVNWRYRPSESYVTGRIGVGDLVVARTDAGGLVGLDAATGTERWTDDGLGEGYGLAAVGDDRFAVATTDGYQVRTLADEHVGSFSVPGSRPRLTSVGETVFVWSDERERLDAFAADATHRWTFTPETAVQGLDAAAGVAYVATLDGTCHALAL</sequence>
<evidence type="ECO:0000313" key="3">
    <source>
        <dbReference type="EMBL" id="MFD1645695.1"/>
    </source>
</evidence>
<dbReference type="AlphaFoldDB" id="A0ABD6DJZ3"/>
<evidence type="ECO:0000256" key="1">
    <source>
        <dbReference type="SAM" id="MobiDB-lite"/>
    </source>
</evidence>
<dbReference type="InterPro" id="IPR006311">
    <property type="entry name" value="TAT_signal"/>
</dbReference>
<dbReference type="Pfam" id="PF13360">
    <property type="entry name" value="PQQ_2"/>
    <property type="match status" value="1"/>
</dbReference>
<evidence type="ECO:0000259" key="2">
    <source>
        <dbReference type="Pfam" id="PF13360"/>
    </source>
</evidence>